<reference evidence="2" key="1">
    <citation type="submission" date="2014-05" db="EMBL/GenBank/DDBJ databases">
        <title>The transcriptome of the halophilic microalga Tetraselmis sp. GSL018 isolated from the Great Salt Lake, Utah.</title>
        <authorList>
            <person name="Jinkerson R.E."/>
            <person name="D'Adamo S."/>
            <person name="Posewitz M.C."/>
        </authorList>
    </citation>
    <scope>NUCLEOTIDE SEQUENCE</scope>
    <source>
        <strain evidence="2">GSL018</strain>
    </source>
</reference>
<evidence type="ECO:0000256" key="1">
    <source>
        <dbReference type="SAM" id="MobiDB-lite"/>
    </source>
</evidence>
<dbReference type="InterPro" id="IPR036034">
    <property type="entry name" value="PDZ_sf"/>
</dbReference>
<gene>
    <name evidence="2" type="ORF">TSPGSL018_23276</name>
</gene>
<dbReference type="SUPFAM" id="SSF50156">
    <property type="entry name" value="PDZ domain-like"/>
    <property type="match status" value="1"/>
</dbReference>
<protein>
    <recommendedName>
        <fullName evidence="3">PDZ domain-containing protein</fullName>
    </recommendedName>
</protein>
<accession>A0A061RR55</accession>
<evidence type="ECO:0000313" key="2">
    <source>
        <dbReference type="EMBL" id="JAC75377.1"/>
    </source>
</evidence>
<dbReference type="EMBL" id="GBEZ01010282">
    <property type="protein sequence ID" value="JAC75377.1"/>
    <property type="molecule type" value="Transcribed_RNA"/>
</dbReference>
<name>A0A061RR55_9CHLO</name>
<feature type="compositionally biased region" description="Low complexity" evidence="1">
    <location>
        <begin position="139"/>
        <end position="151"/>
    </location>
</feature>
<sequence>MTLPTAVLNLRTPFTTGNRCSRIKCSVCLGKAPTKDLQTKHRLATRPLSWKRHASLQSTKVGGNFVAAAHVIETRQETLSDGRLSETFTLELGGPKPISQEVAHPQGTKLVALEVLREGGMGMVLEEAFEQSPGQPPASRVQVVGSRSQSGRSGGGPQPREADVSTVVVEVSSGSNAEKAGVRVGDKIRFFTAVFTVSDPVDIMSYYANPPKKENRRGVFVADNQPFDRTMAALASNSQPHVTAREGVTEVAESVLMVVERSED</sequence>
<proteinExistence type="predicted"/>
<organism evidence="2">
    <name type="scientific">Tetraselmis sp. GSL018</name>
    <dbReference type="NCBI Taxonomy" id="582737"/>
    <lineage>
        <taxon>Eukaryota</taxon>
        <taxon>Viridiplantae</taxon>
        <taxon>Chlorophyta</taxon>
        <taxon>core chlorophytes</taxon>
        <taxon>Chlorodendrophyceae</taxon>
        <taxon>Chlorodendrales</taxon>
        <taxon>Chlorodendraceae</taxon>
        <taxon>Tetraselmis</taxon>
    </lineage>
</organism>
<evidence type="ECO:0008006" key="3">
    <source>
        <dbReference type="Google" id="ProtNLM"/>
    </source>
</evidence>
<feature type="region of interest" description="Disordered" evidence="1">
    <location>
        <begin position="129"/>
        <end position="163"/>
    </location>
</feature>
<dbReference type="AlphaFoldDB" id="A0A061RR55"/>